<dbReference type="PANTHER" id="PTHR31435">
    <property type="entry name" value="PROTEIN NATD1"/>
    <property type="match status" value="1"/>
</dbReference>
<evidence type="ECO:0000259" key="1">
    <source>
        <dbReference type="PROSITE" id="PS51186"/>
    </source>
</evidence>
<evidence type="ECO:0000313" key="4">
    <source>
        <dbReference type="Proteomes" id="UP001595960"/>
    </source>
</evidence>
<evidence type="ECO:0000313" key="3">
    <source>
        <dbReference type="EMBL" id="MFC4828531.1"/>
    </source>
</evidence>
<proteinExistence type="predicted"/>
<keyword evidence="4" id="KW-1185">Reference proteome</keyword>
<dbReference type="Proteomes" id="UP001595960">
    <property type="component" value="Unassembled WGS sequence"/>
</dbReference>
<organism evidence="3 4">
    <name type="scientific">Agromyces aurantiacus</name>
    <dbReference type="NCBI Taxonomy" id="165814"/>
    <lineage>
        <taxon>Bacteria</taxon>
        <taxon>Bacillati</taxon>
        <taxon>Actinomycetota</taxon>
        <taxon>Actinomycetes</taxon>
        <taxon>Micrococcales</taxon>
        <taxon>Microbacteriaceae</taxon>
        <taxon>Agromyces</taxon>
    </lineage>
</organism>
<dbReference type="RefSeq" id="WP_204391668.1">
    <property type="nucleotide sequence ID" value="NZ_JAFBBW010000001.1"/>
</dbReference>
<comment type="caution">
    <text evidence="3">The sequence shown here is derived from an EMBL/GenBank/DDBJ whole genome shotgun (WGS) entry which is preliminary data.</text>
</comment>
<gene>
    <name evidence="3" type="ORF">ACFPER_07020</name>
</gene>
<dbReference type="InterPro" id="IPR000182">
    <property type="entry name" value="GNAT_dom"/>
</dbReference>
<dbReference type="EC" id="2.3.1.-" evidence="3"/>
<dbReference type="PROSITE" id="PS51729">
    <property type="entry name" value="GNAT_YJDJ"/>
    <property type="match status" value="1"/>
</dbReference>
<feature type="domain" description="N-acetyltransferase" evidence="1">
    <location>
        <begin position="1"/>
        <end position="104"/>
    </location>
</feature>
<reference evidence="4" key="1">
    <citation type="journal article" date="2019" name="Int. J. Syst. Evol. Microbiol.">
        <title>The Global Catalogue of Microorganisms (GCM) 10K type strain sequencing project: providing services to taxonomists for standard genome sequencing and annotation.</title>
        <authorList>
            <consortium name="The Broad Institute Genomics Platform"/>
            <consortium name="The Broad Institute Genome Sequencing Center for Infectious Disease"/>
            <person name="Wu L."/>
            <person name="Ma J."/>
        </authorList>
    </citation>
    <scope>NUCLEOTIDE SEQUENCE [LARGE SCALE GENOMIC DNA]</scope>
    <source>
        <strain evidence="4">CGMCC 1.12192</strain>
    </source>
</reference>
<accession>A0ABV9R4Y2</accession>
<dbReference type="GO" id="GO:0016746">
    <property type="term" value="F:acyltransferase activity"/>
    <property type="evidence" value="ECO:0007669"/>
    <property type="project" value="UniProtKB-KW"/>
</dbReference>
<dbReference type="InterPro" id="IPR016181">
    <property type="entry name" value="Acyl_CoA_acyltransferase"/>
</dbReference>
<dbReference type="CDD" id="cd04301">
    <property type="entry name" value="NAT_SF"/>
    <property type="match status" value="1"/>
</dbReference>
<dbReference type="Pfam" id="PF14542">
    <property type="entry name" value="Acetyltransf_CG"/>
    <property type="match status" value="1"/>
</dbReference>
<evidence type="ECO:0000259" key="2">
    <source>
        <dbReference type="PROSITE" id="PS51729"/>
    </source>
</evidence>
<keyword evidence="3" id="KW-0012">Acyltransferase</keyword>
<dbReference type="EMBL" id="JBHSJC010000001">
    <property type="protein sequence ID" value="MFC4828531.1"/>
    <property type="molecule type" value="Genomic_DNA"/>
</dbReference>
<feature type="domain" description="N-acetyltransferase" evidence="2">
    <location>
        <begin position="9"/>
        <end position="95"/>
    </location>
</feature>
<dbReference type="InterPro" id="IPR045057">
    <property type="entry name" value="Gcn5-rel_NAT"/>
</dbReference>
<dbReference type="InterPro" id="IPR031165">
    <property type="entry name" value="GNAT_YJDJ"/>
</dbReference>
<dbReference type="SUPFAM" id="SSF55729">
    <property type="entry name" value="Acyl-CoA N-acyltransferases (Nat)"/>
    <property type="match status" value="1"/>
</dbReference>
<name>A0ABV9R4Y2_9MICO</name>
<dbReference type="Gene3D" id="3.40.630.30">
    <property type="match status" value="1"/>
</dbReference>
<dbReference type="PANTHER" id="PTHR31435:SF10">
    <property type="entry name" value="BSR4717 PROTEIN"/>
    <property type="match status" value="1"/>
</dbReference>
<dbReference type="PROSITE" id="PS51186">
    <property type="entry name" value="GNAT"/>
    <property type="match status" value="1"/>
</dbReference>
<protein>
    <submittedName>
        <fullName evidence="3">GNAT family N-acetyltransferase</fullName>
        <ecNumber evidence="3">2.3.1.-</ecNumber>
    </submittedName>
</protein>
<keyword evidence="3" id="KW-0808">Transferase</keyword>
<sequence length="104" mass="11988">MTDDGVRIDRVDEEHRYELFVGDDLAGYVEFRERPGRIVFIHTIVDPAFEGRGFGSRLARHVLDDAVARGDRIVPRCPFIAAYLKTHPGYEESVDWPEHRPEHA</sequence>